<dbReference type="AlphaFoldDB" id="A0A557WWL7"/>
<dbReference type="GO" id="GO:0003677">
    <property type="term" value="F:DNA binding"/>
    <property type="evidence" value="ECO:0007669"/>
    <property type="project" value="InterPro"/>
</dbReference>
<protein>
    <submittedName>
        <fullName evidence="3">Type II toxin-antitoxin system PemK/MazF family toxin</fullName>
    </submittedName>
</protein>
<dbReference type="Gene3D" id="2.30.30.110">
    <property type="match status" value="1"/>
</dbReference>
<dbReference type="OrthoDB" id="3432095at2"/>
<evidence type="ECO:0000256" key="2">
    <source>
        <dbReference type="ARBA" id="ARBA00022649"/>
    </source>
</evidence>
<gene>
    <name evidence="3" type="ORF">FPZ47_26580</name>
</gene>
<dbReference type="InterPro" id="IPR011067">
    <property type="entry name" value="Plasmid_toxin/cell-grow_inhib"/>
</dbReference>
<keyword evidence="4" id="KW-1185">Reference proteome</keyword>
<dbReference type="RefSeq" id="WP_144957125.1">
    <property type="nucleotide sequence ID" value="NZ_VMQU01000217.1"/>
</dbReference>
<organism evidence="3 4">
    <name type="scientific">Mycobacterium helveticum</name>
    <dbReference type="NCBI Taxonomy" id="2592811"/>
    <lineage>
        <taxon>Bacteria</taxon>
        <taxon>Bacillati</taxon>
        <taxon>Actinomycetota</taxon>
        <taxon>Actinomycetes</taxon>
        <taxon>Mycobacteriales</taxon>
        <taxon>Mycobacteriaceae</taxon>
        <taxon>Mycobacterium</taxon>
    </lineage>
</organism>
<evidence type="ECO:0000313" key="4">
    <source>
        <dbReference type="Proteomes" id="UP000320513"/>
    </source>
</evidence>
<comment type="caution">
    <text evidence="3">The sequence shown here is derived from an EMBL/GenBank/DDBJ whole genome shotgun (WGS) entry which is preliminary data.</text>
</comment>
<comment type="similarity">
    <text evidence="1">Belongs to the PemK/MazF family.</text>
</comment>
<keyword evidence="2" id="KW-1277">Toxin-antitoxin system</keyword>
<dbReference type="Pfam" id="PF02452">
    <property type="entry name" value="PemK_toxin"/>
    <property type="match status" value="1"/>
</dbReference>
<reference evidence="3 4" key="1">
    <citation type="submission" date="2019-07" db="EMBL/GenBank/DDBJ databases">
        <title>New Mycobacterium species.</title>
        <authorList>
            <person name="Tortoli E."/>
            <person name="Ghielmetti G."/>
            <person name="Friedel U."/>
            <person name="Trovato A."/>
        </authorList>
    </citation>
    <scope>NUCLEOTIDE SEQUENCE [LARGE SCALE GENOMIC DNA]</scope>
    <source>
        <strain evidence="3 4">16-83</strain>
    </source>
</reference>
<accession>A0A557WWL7</accession>
<dbReference type="SUPFAM" id="SSF50118">
    <property type="entry name" value="Cell growth inhibitor/plasmid maintenance toxic component"/>
    <property type="match status" value="1"/>
</dbReference>
<dbReference type="Proteomes" id="UP000320513">
    <property type="component" value="Unassembled WGS sequence"/>
</dbReference>
<dbReference type="InterPro" id="IPR003477">
    <property type="entry name" value="PemK-like"/>
</dbReference>
<evidence type="ECO:0000313" key="3">
    <source>
        <dbReference type="EMBL" id="TVS77643.1"/>
    </source>
</evidence>
<proteinExistence type="inferred from homology"/>
<evidence type="ECO:0000256" key="1">
    <source>
        <dbReference type="ARBA" id="ARBA00007521"/>
    </source>
</evidence>
<name>A0A557WWL7_9MYCO</name>
<sequence length="126" mass="14558">MTFPFPIRKGYIYQVRDEILRLPPEPEREVHETRRPFLIYSGDPTNNDQSYPVVSGFPLSKSTRYRTEFDVKLAAGEGNVSEKCWVRIHALQPLLKTDLGDCGGKPLTPERMEEIEAQLFRYLDAL</sequence>
<dbReference type="EMBL" id="VMQU01000217">
    <property type="protein sequence ID" value="TVS77643.1"/>
    <property type="molecule type" value="Genomic_DNA"/>
</dbReference>